<accession>A0A934KTR9</accession>
<keyword evidence="1" id="KW-0812">Transmembrane</keyword>
<evidence type="ECO:0000313" key="3">
    <source>
        <dbReference type="Proteomes" id="UP000662373"/>
    </source>
</evidence>
<gene>
    <name evidence="2" type="ORF">JEM65_11230</name>
</gene>
<dbReference type="RefSeq" id="WP_199599455.1">
    <property type="nucleotide sequence ID" value="NZ_JAEHJZ010000026.1"/>
</dbReference>
<evidence type="ECO:0000256" key="1">
    <source>
        <dbReference type="SAM" id="Phobius"/>
    </source>
</evidence>
<dbReference type="AlphaFoldDB" id="A0A934KTR9"/>
<feature type="transmembrane region" description="Helical" evidence="1">
    <location>
        <begin position="132"/>
        <end position="159"/>
    </location>
</feature>
<sequence length="168" mass="18862">MHLNGLIHTFPKEFKLLIAAFIVVLSIGFYTGLLFVGNTSATQPNGIEEQYLGNESNEAATVMKFKKSEQEMLTLVHNHILSMSIIFFLVGLILSTTQLHKKLKMFLIIEPFLSVILTFGGLYLLWSGLLWMKYIVMLSGILMTLTFTCSVMIILVQLLQSKNQTGKG</sequence>
<feature type="transmembrane region" description="Helical" evidence="1">
    <location>
        <begin position="106"/>
        <end position="126"/>
    </location>
</feature>
<protein>
    <submittedName>
        <fullName evidence="2">Uncharacterized protein</fullName>
    </submittedName>
</protein>
<feature type="transmembrane region" description="Helical" evidence="1">
    <location>
        <begin position="16"/>
        <end position="36"/>
    </location>
</feature>
<comment type="caution">
    <text evidence="2">The sequence shown here is derived from an EMBL/GenBank/DDBJ whole genome shotgun (WGS) entry which is preliminary data.</text>
</comment>
<proteinExistence type="predicted"/>
<reference evidence="2 3" key="1">
    <citation type="submission" date="2020-09" db="EMBL/GenBank/DDBJ databases">
        <title>Draft genome of Gelidibacter salicanalis PAMC21136.</title>
        <authorList>
            <person name="Park H."/>
        </authorList>
    </citation>
    <scope>NUCLEOTIDE SEQUENCE [LARGE SCALE GENOMIC DNA]</scope>
    <source>
        <strain evidence="2 3">PAMC21136</strain>
    </source>
</reference>
<keyword evidence="3" id="KW-1185">Reference proteome</keyword>
<keyword evidence="1" id="KW-0472">Membrane</keyword>
<dbReference type="EMBL" id="JAEHJZ010000026">
    <property type="protein sequence ID" value="MBJ7881216.1"/>
    <property type="molecule type" value="Genomic_DNA"/>
</dbReference>
<feature type="transmembrane region" description="Helical" evidence="1">
    <location>
        <begin position="75"/>
        <end position="94"/>
    </location>
</feature>
<evidence type="ECO:0000313" key="2">
    <source>
        <dbReference type="EMBL" id="MBJ7881216.1"/>
    </source>
</evidence>
<organism evidence="2 3">
    <name type="scientific">Gelidibacter salicanalis</name>
    <dbReference type="NCBI Taxonomy" id="291193"/>
    <lineage>
        <taxon>Bacteria</taxon>
        <taxon>Pseudomonadati</taxon>
        <taxon>Bacteroidota</taxon>
        <taxon>Flavobacteriia</taxon>
        <taxon>Flavobacteriales</taxon>
        <taxon>Flavobacteriaceae</taxon>
        <taxon>Gelidibacter</taxon>
    </lineage>
</organism>
<dbReference type="Proteomes" id="UP000662373">
    <property type="component" value="Unassembled WGS sequence"/>
</dbReference>
<name>A0A934KTR9_9FLAO</name>
<keyword evidence="1" id="KW-1133">Transmembrane helix</keyword>